<dbReference type="Pfam" id="PF09923">
    <property type="entry name" value="DUF2155"/>
    <property type="match status" value="1"/>
</dbReference>
<comment type="caution">
    <text evidence="2">The sequence shown here is derived from an EMBL/GenBank/DDBJ whole genome shotgun (WGS) entry which is preliminary data.</text>
</comment>
<dbReference type="EMBL" id="QNRK01000029">
    <property type="protein sequence ID" value="RBP07080.1"/>
    <property type="molecule type" value="Genomic_DNA"/>
</dbReference>
<dbReference type="AlphaFoldDB" id="A0A366EZC9"/>
<organism evidence="2 3">
    <name type="scientific">Roseiarcus fermentans</name>
    <dbReference type="NCBI Taxonomy" id="1473586"/>
    <lineage>
        <taxon>Bacteria</taxon>
        <taxon>Pseudomonadati</taxon>
        <taxon>Pseudomonadota</taxon>
        <taxon>Alphaproteobacteria</taxon>
        <taxon>Hyphomicrobiales</taxon>
        <taxon>Roseiarcaceae</taxon>
        <taxon>Roseiarcus</taxon>
    </lineage>
</organism>
<reference evidence="2 3" key="1">
    <citation type="submission" date="2018-06" db="EMBL/GenBank/DDBJ databases">
        <title>Genomic Encyclopedia of Type Strains, Phase IV (KMG-IV): sequencing the most valuable type-strain genomes for metagenomic binning, comparative biology and taxonomic classification.</title>
        <authorList>
            <person name="Goeker M."/>
        </authorList>
    </citation>
    <scope>NUCLEOTIDE SEQUENCE [LARGE SCALE GENOMIC DNA]</scope>
    <source>
        <strain evidence="2 3">DSM 24875</strain>
    </source>
</reference>
<name>A0A366EZC9_9HYPH</name>
<feature type="compositionally biased region" description="Low complexity" evidence="1">
    <location>
        <begin position="161"/>
        <end position="180"/>
    </location>
</feature>
<gene>
    <name evidence="2" type="ORF">DFR50_12910</name>
</gene>
<feature type="region of interest" description="Disordered" evidence="1">
    <location>
        <begin position="142"/>
        <end position="227"/>
    </location>
</feature>
<feature type="compositionally biased region" description="Polar residues" evidence="1">
    <location>
        <begin position="217"/>
        <end position="227"/>
    </location>
</feature>
<proteinExistence type="predicted"/>
<protein>
    <recommendedName>
        <fullName evidence="4">DUF2155 domain-containing protein</fullName>
    </recommendedName>
</protein>
<dbReference type="OrthoDB" id="9810376at2"/>
<sequence length="227" mass="23402">MISLFASAARVTGALASLARRAAPAVGVALCIALPARADKIANPIAVFDGLDKITGRIITFEVALNETVQFGTLQVTPRICWSRPPTDPPRTDAFAQVDEVDEQHTFKRIFSGWMFADSPGLHGVEHPIYDVWLVDCKGGTTVTKEGPPTSASAADTDVPDAGTDANGNPNAAAPASPQVEPAPPPKKKPKPKAPAVVAAPLPGGDSNAPLDLGGAANTTGNARSGR</sequence>
<accession>A0A366EZC9</accession>
<evidence type="ECO:0000256" key="1">
    <source>
        <dbReference type="SAM" id="MobiDB-lite"/>
    </source>
</evidence>
<evidence type="ECO:0008006" key="4">
    <source>
        <dbReference type="Google" id="ProtNLM"/>
    </source>
</evidence>
<dbReference type="InterPro" id="IPR019225">
    <property type="entry name" value="DUF2155"/>
</dbReference>
<keyword evidence="3" id="KW-1185">Reference proteome</keyword>
<feature type="compositionally biased region" description="Low complexity" evidence="1">
    <location>
        <begin position="194"/>
        <end position="203"/>
    </location>
</feature>
<dbReference type="Proteomes" id="UP000253529">
    <property type="component" value="Unassembled WGS sequence"/>
</dbReference>
<evidence type="ECO:0000313" key="2">
    <source>
        <dbReference type="EMBL" id="RBP07080.1"/>
    </source>
</evidence>
<evidence type="ECO:0000313" key="3">
    <source>
        <dbReference type="Proteomes" id="UP000253529"/>
    </source>
</evidence>
<dbReference type="RefSeq" id="WP_113891455.1">
    <property type="nucleotide sequence ID" value="NZ_QNRK01000029.1"/>
</dbReference>